<sequence length="389" mass="42957">MPVRSLRHMNDKRRAHRAKQARRDVRRARRRDQESLADPTLTDAIRSALAKHPADLLSAASLLIDAATPERFPWPTPSGRATPSLDNVLNALCGARSRETTALLAVIAELLADDPEPQLRCRREVAQRGDHLPRWIRALPQAEAYRAVRRTHVLGDVDELVLGVRLGGGHELTVSVLIDHLLLSGVADAGVVPEPIDEALARVVETSTDTEVVEMNLADARAWIEEALARPTFAPKTETWPLYRALVQWVVSRLPEGGARRSPAMGWVAAEELCTDFFASGLAAPFTASDHREVLWELFETGSGDPVRWSAARVEQALGGIRYGGDFTPLEVALDVPDLLRAFIPYAHAQSGIHDEFTSQAIAAIDELRLGYRRKVLRQANNWEFGDAV</sequence>
<accession>A0A7I7XVA4</accession>
<proteinExistence type="predicted"/>
<dbReference type="AlphaFoldDB" id="A0A7I7XVA4"/>
<dbReference type="Proteomes" id="UP000466931">
    <property type="component" value="Chromosome"/>
</dbReference>
<evidence type="ECO:0000313" key="2">
    <source>
        <dbReference type="EMBL" id="BBZ32983.1"/>
    </source>
</evidence>
<feature type="compositionally biased region" description="Basic residues" evidence="1">
    <location>
        <begin position="1"/>
        <end position="30"/>
    </location>
</feature>
<name>A0A7I7XVA4_9MYCO</name>
<reference evidence="2" key="2">
    <citation type="submission" date="2020-02" db="EMBL/GenBank/DDBJ databases">
        <authorList>
            <person name="Matsumoto Y."/>
            <person name="Motooka D."/>
            <person name="Nakamura S."/>
        </authorList>
    </citation>
    <scope>NUCLEOTIDE SEQUENCE</scope>
    <source>
        <strain evidence="2">JCM 13671</strain>
    </source>
</reference>
<feature type="region of interest" description="Disordered" evidence="1">
    <location>
        <begin position="1"/>
        <end position="38"/>
    </location>
</feature>
<evidence type="ECO:0000256" key="1">
    <source>
        <dbReference type="SAM" id="MobiDB-lite"/>
    </source>
</evidence>
<evidence type="ECO:0000313" key="3">
    <source>
        <dbReference type="Proteomes" id="UP000466931"/>
    </source>
</evidence>
<reference evidence="2" key="1">
    <citation type="journal article" date="2019" name="Emerg. Microbes Infect.">
        <title>Comprehensive subspecies identification of 175 nontuberculous mycobacteria species based on 7547 genomic profiles.</title>
        <authorList>
            <person name="Matsumoto Y."/>
            <person name="Kinjo T."/>
            <person name="Motooka D."/>
            <person name="Nabeya D."/>
            <person name="Jung N."/>
            <person name="Uechi K."/>
            <person name="Horii T."/>
            <person name="Iida T."/>
            <person name="Fujita J."/>
            <person name="Nakamura S."/>
        </authorList>
    </citation>
    <scope>NUCLEOTIDE SEQUENCE [LARGE SCALE GENOMIC DNA]</scope>
    <source>
        <strain evidence="2">JCM 13671</strain>
    </source>
</reference>
<dbReference type="EMBL" id="AP022612">
    <property type="protein sequence ID" value="BBZ32983.1"/>
    <property type="molecule type" value="Genomic_DNA"/>
</dbReference>
<organism evidence="2 3">
    <name type="scientific">Mycolicibacterium confluentis</name>
    <dbReference type="NCBI Taxonomy" id="28047"/>
    <lineage>
        <taxon>Bacteria</taxon>
        <taxon>Bacillati</taxon>
        <taxon>Actinomycetota</taxon>
        <taxon>Actinomycetes</taxon>
        <taxon>Mycobacteriales</taxon>
        <taxon>Mycobacteriaceae</taxon>
        <taxon>Mycolicibacterium</taxon>
    </lineage>
</organism>
<keyword evidence="3" id="KW-1185">Reference proteome</keyword>
<protein>
    <submittedName>
        <fullName evidence="2">Uncharacterized protein</fullName>
    </submittedName>
</protein>
<gene>
    <name evidence="2" type="ORF">MCNF_15880</name>
</gene>